<feature type="transmembrane region" description="Helical" evidence="7">
    <location>
        <begin position="579"/>
        <end position="606"/>
    </location>
</feature>
<evidence type="ECO:0000256" key="6">
    <source>
        <dbReference type="SAM" id="MobiDB-lite"/>
    </source>
</evidence>
<feature type="transmembrane region" description="Helical" evidence="7">
    <location>
        <begin position="175"/>
        <end position="195"/>
    </location>
</feature>
<dbReference type="GO" id="GO:0004930">
    <property type="term" value="F:G protein-coupled receptor activity"/>
    <property type="evidence" value="ECO:0007669"/>
    <property type="project" value="InterPro"/>
</dbReference>
<dbReference type="AlphaFoldDB" id="A0AAV4A0W6"/>
<evidence type="ECO:0000256" key="7">
    <source>
        <dbReference type="SAM" id="Phobius"/>
    </source>
</evidence>
<dbReference type="Proteomes" id="UP000735302">
    <property type="component" value="Unassembled WGS sequence"/>
</dbReference>
<keyword evidence="4 7" id="KW-1133">Transmembrane helix</keyword>
<dbReference type="Gene3D" id="1.20.1070.10">
    <property type="entry name" value="Rhodopsin 7-helix transmembrane proteins"/>
    <property type="match status" value="2"/>
</dbReference>
<dbReference type="SUPFAM" id="SSF81321">
    <property type="entry name" value="Family A G protein-coupled receptor-like"/>
    <property type="match status" value="1"/>
</dbReference>
<dbReference type="InterPro" id="IPR017452">
    <property type="entry name" value="GPCR_Rhodpsn_7TM"/>
</dbReference>
<feature type="domain" description="G-protein coupled receptors family 1 profile" evidence="8">
    <location>
        <begin position="153"/>
        <end position="638"/>
    </location>
</feature>
<protein>
    <submittedName>
        <fullName evidence="9">Mu-type opioid receptor</fullName>
    </submittedName>
</protein>
<keyword evidence="9" id="KW-0675">Receptor</keyword>
<organism evidence="9 10">
    <name type="scientific">Plakobranchus ocellatus</name>
    <dbReference type="NCBI Taxonomy" id="259542"/>
    <lineage>
        <taxon>Eukaryota</taxon>
        <taxon>Metazoa</taxon>
        <taxon>Spiralia</taxon>
        <taxon>Lophotrochozoa</taxon>
        <taxon>Mollusca</taxon>
        <taxon>Gastropoda</taxon>
        <taxon>Heterobranchia</taxon>
        <taxon>Euthyneura</taxon>
        <taxon>Panpulmonata</taxon>
        <taxon>Sacoglossa</taxon>
        <taxon>Placobranchoidea</taxon>
        <taxon>Plakobranchidae</taxon>
        <taxon>Plakobranchus</taxon>
    </lineage>
</organism>
<feature type="transmembrane region" description="Helical" evidence="7">
    <location>
        <begin position="293"/>
        <end position="312"/>
    </location>
</feature>
<dbReference type="GO" id="GO:0005886">
    <property type="term" value="C:plasma membrane"/>
    <property type="evidence" value="ECO:0007669"/>
    <property type="project" value="UniProtKB-SubCell"/>
</dbReference>
<comment type="caution">
    <text evidence="9">The sequence shown here is derived from an EMBL/GenBank/DDBJ whole genome shotgun (WGS) entry which is preliminary data.</text>
</comment>
<comment type="subcellular location">
    <subcellularLocation>
        <location evidence="1">Cell membrane</location>
        <topology evidence="1">Multi-pass membrane protein</topology>
    </subcellularLocation>
</comment>
<feature type="transmembrane region" description="Helical" evidence="7">
    <location>
        <begin position="252"/>
        <end position="273"/>
    </location>
</feature>
<dbReference type="Pfam" id="PF00001">
    <property type="entry name" value="7tm_1"/>
    <property type="match status" value="1"/>
</dbReference>
<keyword evidence="10" id="KW-1185">Reference proteome</keyword>
<evidence type="ECO:0000313" key="10">
    <source>
        <dbReference type="Proteomes" id="UP000735302"/>
    </source>
</evidence>
<evidence type="ECO:0000256" key="2">
    <source>
        <dbReference type="ARBA" id="ARBA00022475"/>
    </source>
</evidence>
<feature type="region of interest" description="Disordered" evidence="6">
    <location>
        <begin position="352"/>
        <end position="372"/>
    </location>
</feature>
<evidence type="ECO:0000256" key="1">
    <source>
        <dbReference type="ARBA" id="ARBA00004651"/>
    </source>
</evidence>
<keyword evidence="5 7" id="KW-0472">Membrane</keyword>
<sequence length="659" mass="73748">MEATDSRRTNRPISPKGKNPLLFGIFTRSRPWIVTYAEIWLQERLPQKLLCLTDQKQPQGLGVPEAPEQAVLQEFGTDRAMFYDLVAHMLDMEPDNNNVFSLIKAVTSAYTNIQNQMENTTNTSLQLLQQQTSSIPQGALLGNTVYGATGFITNCFSLVLIICSGNLRQHQRINVLSLTFNDLVFMTSLLIYGLLSTTGHHQLVRVICWPIAYITLATFIVSYITIGHISIITYLAVFQPISFSKLVSTRRILTAVACIWLSCWIVSLGCFRFDLPMQERGCSPIVLIPKDGLLVLITVSLLCSGIVIFLNVKTLLYFHVRKKVRVTDISAHDVANRSQSFEFCKSTRLSDSESSSSKARENHTNLDSSRTQNSIKVLAHSEKVNSVDDGKLTTEGSTGTSYVSSSKQVNLIKAFETAGSAARIGDTSMTFATEQKRPCFAHSDMHQLQVPKNLFEANLYRQGHSKKVKKTLGARTSCKATGTKFILVKSYQAENNFKKCSKRQHKSTTSTGVDRALSDHQKEVFARHHVPETGMNARVLSEGYRKRRSSSSSIVTRDVDVRDLAGASLREMNKRLHRATVTIVLLTLTCCVLTLPLIFYCLLLAVKPEKRMDLVYSFAGLLCKVAVGINILANPILYTWRLVHWGSVRSFIRNKCRAR</sequence>
<feature type="transmembrane region" description="Helical" evidence="7">
    <location>
        <begin position="207"/>
        <end position="231"/>
    </location>
</feature>
<proteinExistence type="predicted"/>
<evidence type="ECO:0000313" key="9">
    <source>
        <dbReference type="EMBL" id="GFO01795.1"/>
    </source>
</evidence>
<evidence type="ECO:0000256" key="4">
    <source>
        <dbReference type="ARBA" id="ARBA00022989"/>
    </source>
</evidence>
<reference evidence="9 10" key="1">
    <citation type="journal article" date="2021" name="Elife">
        <title>Chloroplast acquisition without the gene transfer in kleptoplastic sea slugs, Plakobranchus ocellatus.</title>
        <authorList>
            <person name="Maeda T."/>
            <person name="Takahashi S."/>
            <person name="Yoshida T."/>
            <person name="Shimamura S."/>
            <person name="Takaki Y."/>
            <person name="Nagai Y."/>
            <person name="Toyoda A."/>
            <person name="Suzuki Y."/>
            <person name="Arimoto A."/>
            <person name="Ishii H."/>
            <person name="Satoh N."/>
            <person name="Nishiyama T."/>
            <person name="Hasebe M."/>
            <person name="Maruyama T."/>
            <person name="Minagawa J."/>
            <person name="Obokata J."/>
            <person name="Shigenobu S."/>
        </authorList>
    </citation>
    <scope>NUCLEOTIDE SEQUENCE [LARGE SCALE GENOMIC DNA]</scope>
</reference>
<feature type="transmembrane region" description="Helical" evidence="7">
    <location>
        <begin position="140"/>
        <end position="163"/>
    </location>
</feature>
<dbReference type="CDD" id="cd00637">
    <property type="entry name" value="7tm_classA_rhodopsin-like"/>
    <property type="match status" value="1"/>
</dbReference>
<dbReference type="PROSITE" id="PS50262">
    <property type="entry name" value="G_PROTEIN_RECEP_F1_2"/>
    <property type="match status" value="1"/>
</dbReference>
<dbReference type="InterPro" id="IPR000276">
    <property type="entry name" value="GPCR_Rhodpsn"/>
</dbReference>
<accession>A0AAV4A0W6</accession>
<evidence type="ECO:0000259" key="8">
    <source>
        <dbReference type="PROSITE" id="PS50262"/>
    </source>
</evidence>
<feature type="transmembrane region" description="Helical" evidence="7">
    <location>
        <begin position="618"/>
        <end position="640"/>
    </location>
</feature>
<keyword evidence="3 7" id="KW-0812">Transmembrane</keyword>
<dbReference type="EMBL" id="BLXT01003539">
    <property type="protein sequence ID" value="GFO01795.1"/>
    <property type="molecule type" value="Genomic_DNA"/>
</dbReference>
<evidence type="ECO:0000256" key="5">
    <source>
        <dbReference type="ARBA" id="ARBA00023136"/>
    </source>
</evidence>
<gene>
    <name evidence="9" type="ORF">PoB_002830000</name>
</gene>
<keyword evidence="2" id="KW-1003">Cell membrane</keyword>
<dbReference type="PANTHER" id="PTHR22750">
    <property type="entry name" value="G-PROTEIN COUPLED RECEPTOR"/>
    <property type="match status" value="1"/>
</dbReference>
<evidence type="ECO:0000256" key="3">
    <source>
        <dbReference type="ARBA" id="ARBA00022692"/>
    </source>
</evidence>
<name>A0AAV4A0W6_9GAST</name>